<keyword evidence="2" id="KW-0812">Transmembrane</keyword>
<dbReference type="EMBL" id="BOOK01000031">
    <property type="protein sequence ID" value="GII02348.1"/>
    <property type="molecule type" value="Genomic_DNA"/>
</dbReference>
<comment type="caution">
    <text evidence="3">The sequence shown here is derived from an EMBL/GenBank/DDBJ whole genome shotgun (WGS) entry which is preliminary data.</text>
</comment>
<proteinExistence type="predicted"/>
<feature type="compositionally biased region" description="Basic and acidic residues" evidence="1">
    <location>
        <begin position="292"/>
        <end position="307"/>
    </location>
</feature>
<dbReference type="Proteomes" id="UP000634476">
    <property type="component" value="Unassembled WGS sequence"/>
</dbReference>
<feature type="compositionally biased region" description="Low complexity" evidence="1">
    <location>
        <begin position="218"/>
        <end position="229"/>
    </location>
</feature>
<keyword evidence="2" id="KW-0472">Membrane</keyword>
<evidence type="ECO:0000313" key="3">
    <source>
        <dbReference type="EMBL" id="GII02348.1"/>
    </source>
</evidence>
<name>A0A8J3WV63_9ACTN</name>
<keyword evidence="4" id="KW-1185">Reference proteome</keyword>
<protein>
    <recommendedName>
        <fullName evidence="5">Capsular polysaccharide biosynthesis protein</fullName>
    </recommendedName>
</protein>
<evidence type="ECO:0008006" key="5">
    <source>
        <dbReference type="Google" id="ProtNLM"/>
    </source>
</evidence>
<reference evidence="3" key="1">
    <citation type="submission" date="2021-01" db="EMBL/GenBank/DDBJ databases">
        <title>Whole genome shotgun sequence of Planobispora takensis NBRC 109077.</title>
        <authorList>
            <person name="Komaki H."/>
            <person name="Tamura T."/>
        </authorList>
    </citation>
    <scope>NUCLEOTIDE SEQUENCE</scope>
    <source>
        <strain evidence="3">NBRC 109077</strain>
    </source>
</reference>
<dbReference type="AlphaFoldDB" id="A0A8J3WV63"/>
<evidence type="ECO:0000256" key="1">
    <source>
        <dbReference type="SAM" id="MobiDB-lite"/>
    </source>
</evidence>
<keyword evidence="2" id="KW-1133">Transmembrane helix</keyword>
<evidence type="ECO:0000256" key="2">
    <source>
        <dbReference type="SAM" id="Phobius"/>
    </source>
</evidence>
<organism evidence="3 4">
    <name type="scientific">Planobispora takensis</name>
    <dbReference type="NCBI Taxonomy" id="1367882"/>
    <lineage>
        <taxon>Bacteria</taxon>
        <taxon>Bacillati</taxon>
        <taxon>Actinomycetota</taxon>
        <taxon>Actinomycetes</taxon>
        <taxon>Streptosporangiales</taxon>
        <taxon>Streptosporangiaceae</taxon>
        <taxon>Planobispora</taxon>
    </lineage>
</organism>
<feature type="region of interest" description="Disordered" evidence="1">
    <location>
        <begin position="218"/>
        <end position="348"/>
    </location>
</feature>
<feature type="compositionally biased region" description="Low complexity" evidence="1">
    <location>
        <begin position="254"/>
        <end position="264"/>
    </location>
</feature>
<gene>
    <name evidence="3" type="ORF">Pta02_43560</name>
</gene>
<feature type="transmembrane region" description="Helical" evidence="2">
    <location>
        <begin position="189"/>
        <end position="209"/>
    </location>
</feature>
<sequence length="348" mass="36782">MDFWKIVIGLFLRRTVGPPLVLLSVLVGALAFLLVPPTYSSSAFMVLTMSAQGSTLSQDPAKPNGLSNPLLEFNDGLKTTSSILIQAVGAPDVLAQLGVPQDGSIEVTIDDGRTNPDILDISGPYIYVKAQGGSAAEVRGLVTKVQKRVVDELTRRQKELRAPPITYITVADVVPPTTPEADSGNKVQLAGLGFALTLAGSMSTAYFLIRRRALRGPQTAPAAAGTPREAAAEDSAEAESSASSEPSTPPSSPSSPVREPSETGPPEEEPPEESPGRDAGETPVREPPAAEGRPDEEITQERRREVPVPRMLTEDDDTQVFMVVKTYGYPRGRAGNGDGTDGGRGRGD</sequence>
<feature type="compositionally biased region" description="Basic and acidic residues" evidence="1">
    <location>
        <begin position="274"/>
        <end position="284"/>
    </location>
</feature>
<accession>A0A8J3WV63</accession>
<evidence type="ECO:0000313" key="4">
    <source>
        <dbReference type="Proteomes" id="UP000634476"/>
    </source>
</evidence>